<dbReference type="EMBL" id="JAHESF010000002">
    <property type="protein sequence ID" value="MBT1695689.1"/>
    <property type="molecule type" value="Genomic_DNA"/>
</dbReference>
<dbReference type="Proteomes" id="UP001319200">
    <property type="component" value="Unassembled WGS sequence"/>
</dbReference>
<comment type="caution">
    <text evidence="1">The sequence shown here is derived from an EMBL/GenBank/DDBJ whole genome shotgun (WGS) entry which is preliminary data.</text>
</comment>
<accession>A0AAP2DHH4</accession>
<dbReference type="GO" id="GO:0006629">
    <property type="term" value="P:lipid metabolic process"/>
    <property type="evidence" value="ECO:0007669"/>
    <property type="project" value="InterPro"/>
</dbReference>
<proteinExistence type="predicted"/>
<gene>
    <name evidence="1" type="ORF">KK083_02295</name>
</gene>
<name>A0AAP2DHH4_9BACT</name>
<organism evidence="1 2">
    <name type="scientific">Chryseosolibacter histidini</name>
    <dbReference type="NCBI Taxonomy" id="2782349"/>
    <lineage>
        <taxon>Bacteria</taxon>
        <taxon>Pseudomonadati</taxon>
        <taxon>Bacteroidota</taxon>
        <taxon>Cytophagia</taxon>
        <taxon>Cytophagales</taxon>
        <taxon>Chryseotaleaceae</taxon>
        <taxon>Chryseosolibacter</taxon>
    </lineage>
</organism>
<evidence type="ECO:0008006" key="3">
    <source>
        <dbReference type="Google" id="ProtNLM"/>
    </source>
</evidence>
<keyword evidence="2" id="KW-1185">Reference proteome</keyword>
<evidence type="ECO:0000313" key="2">
    <source>
        <dbReference type="Proteomes" id="UP001319200"/>
    </source>
</evidence>
<dbReference type="AlphaFoldDB" id="A0AAP2DHH4"/>
<dbReference type="RefSeq" id="WP_254160286.1">
    <property type="nucleotide sequence ID" value="NZ_JAHESF010000002.1"/>
</dbReference>
<reference evidence="1 2" key="1">
    <citation type="submission" date="2021-05" db="EMBL/GenBank/DDBJ databases">
        <title>A Polyphasic approach of four new species of the genus Ohtaekwangia: Ohtaekwangia histidinii sp. nov., Ohtaekwangia cretensis sp. nov., Ohtaekwangia indiensis sp. nov., Ohtaekwangia reichenbachii sp. nov. from diverse environment.</title>
        <authorList>
            <person name="Octaviana S."/>
        </authorList>
    </citation>
    <scope>NUCLEOTIDE SEQUENCE [LARGE SCALE GENOMIC DNA]</scope>
    <source>
        <strain evidence="1 2">PWU4</strain>
    </source>
</reference>
<dbReference type="SUPFAM" id="SSF51695">
    <property type="entry name" value="PLC-like phosphodiesterases"/>
    <property type="match status" value="1"/>
</dbReference>
<sequence length="254" mass="27830">MKPGVFLLLFLPSLCFSQRNFPHLQAHAHNDYEHEHPLTDALKAGFNSVEADVHLYNNQLLAGHDSVTAASPSLEALYLAPLDSILKANKGQVYAGHRGPFYLMIDVKTEAESSYQAIRALLKKYPALLCGVASCPVKIFLSGNRPILTIVNEGYNGAALDGRPGDVGKGFSSDLMPVISDNYKNWSQWNGLAAPGKDDLLKIRKLAQSVHAEGKKLRLWAIPDNAIAWKALMDAGVDLINSDRLGELHEFLSK</sequence>
<evidence type="ECO:0000313" key="1">
    <source>
        <dbReference type="EMBL" id="MBT1695689.1"/>
    </source>
</evidence>
<dbReference type="GO" id="GO:0008081">
    <property type="term" value="F:phosphoric diester hydrolase activity"/>
    <property type="evidence" value="ECO:0007669"/>
    <property type="project" value="InterPro"/>
</dbReference>
<dbReference type="InterPro" id="IPR017946">
    <property type="entry name" value="PLC-like_Pdiesterase_TIM-brl"/>
</dbReference>
<dbReference type="Gene3D" id="3.20.20.190">
    <property type="entry name" value="Phosphatidylinositol (PI) phosphodiesterase"/>
    <property type="match status" value="1"/>
</dbReference>
<protein>
    <recommendedName>
        <fullName evidence="3">Glycerophosphodiester phosphodiesterase</fullName>
    </recommendedName>
</protein>